<protein>
    <submittedName>
        <fullName evidence="1">Uncharacterized protein</fullName>
    </submittedName>
</protein>
<reference evidence="1" key="1">
    <citation type="journal article" date="2015" name="Nature">
        <title>Complex archaea that bridge the gap between prokaryotes and eukaryotes.</title>
        <authorList>
            <person name="Spang A."/>
            <person name="Saw J.H."/>
            <person name="Jorgensen S.L."/>
            <person name="Zaremba-Niedzwiedzka K."/>
            <person name="Martijn J."/>
            <person name="Lind A.E."/>
            <person name="van Eijk R."/>
            <person name="Schleper C."/>
            <person name="Guy L."/>
            <person name="Ettema T.J."/>
        </authorList>
    </citation>
    <scope>NUCLEOTIDE SEQUENCE</scope>
</reference>
<gene>
    <name evidence="1" type="ORF">LCGC14_2802120</name>
</gene>
<feature type="non-terminal residue" evidence="1">
    <location>
        <position position="1"/>
    </location>
</feature>
<dbReference type="EMBL" id="LAZR01052612">
    <property type="protein sequence ID" value="KKK82563.1"/>
    <property type="molecule type" value="Genomic_DNA"/>
</dbReference>
<name>A0A0F8YMD6_9ZZZZ</name>
<comment type="caution">
    <text evidence="1">The sequence shown here is derived from an EMBL/GenBank/DDBJ whole genome shotgun (WGS) entry which is preliminary data.</text>
</comment>
<accession>A0A0F8YMD6</accession>
<dbReference type="AlphaFoldDB" id="A0A0F8YMD6"/>
<proteinExistence type="predicted"/>
<evidence type="ECO:0000313" key="1">
    <source>
        <dbReference type="EMBL" id="KKK82563.1"/>
    </source>
</evidence>
<organism evidence="1">
    <name type="scientific">marine sediment metagenome</name>
    <dbReference type="NCBI Taxonomy" id="412755"/>
    <lineage>
        <taxon>unclassified sequences</taxon>
        <taxon>metagenomes</taxon>
        <taxon>ecological metagenomes</taxon>
    </lineage>
</organism>
<sequence>LLRSDNDDRTAKYEKKYQEEVFLAKRTVKDRNKRMPGVWRTYNY</sequence>